<accession>A0ABU5IAT0</accession>
<evidence type="ECO:0000313" key="3">
    <source>
        <dbReference type="Proteomes" id="UP001293718"/>
    </source>
</evidence>
<name>A0ABU5IAT0_9BURK</name>
<organism evidence="2 3">
    <name type="scientific">Azohydromonas lata</name>
    <dbReference type="NCBI Taxonomy" id="45677"/>
    <lineage>
        <taxon>Bacteria</taxon>
        <taxon>Pseudomonadati</taxon>
        <taxon>Pseudomonadota</taxon>
        <taxon>Betaproteobacteria</taxon>
        <taxon>Burkholderiales</taxon>
        <taxon>Sphaerotilaceae</taxon>
        <taxon>Azohydromonas</taxon>
    </lineage>
</organism>
<proteinExistence type="predicted"/>
<evidence type="ECO:0000313" key="2">
    <source>
        <dbReference type="EMBL" id="MDZ5456037.1"/>
    </source>
</evidence>
<comment type="caution">
    <text evidence="2">The sequence shown here is derived from an EMBL/GenBank/DDBJ whole genome shotgun (WGS) entry which is preliminary data.</text>
</comment>
<reference evidence="2 3" key="1">
    <citation type="submission" date="2023-11" db="EMBL/GenBank/DDBJ databases">
        <title>Draft genome of Azohydromonas lata strain H1 (DSM1123), a polyhydroxyalkanoate producer.</title>
        <authorList>
            <person name="Traversa D."/>
            <person name="D'Addabbo P."/>
            <person name="Pazzani C."/>
            <person name="Manzari C."/>
            <person name="Chiara M."/>
            <person name="Scrascia M."/>
        </authorList>
    </citation>
    <scope>NUCLEOTIDE SEQUENCE [LARGE SCALE GENOMIC DNA]</scope>
    <source>
        <strain evidence="2 3">H1</strain>
    </source>
</reference>
<keyword evidence="3" id="KW-1185">Reference proteome</keyword>
<sequence>MRRMDTRAWTAGFMAGEVFAGNCPYTHGSFEALDWFGGWIEGATNALGRDESSDVPSSLGSTTERQSTAWQLLRH</sequence>
<feature type="region of interest" description="Disordered" evidence="1">
    <location>
        <begin position="50"/>
        <end position="75"/>
    </location>
</feature>
<protein>
    <submittedName>
        <fullName evidence="2">Uncharacterized protein</fullName>
    </submittedName>
</protein>
<evidence type="ECO:0000256" key="1">
    <source>
        <dbReference type="SAM" id="MobiDB-lite"/>
    </source>
</evidence>
<feature type="compositionally biased region" description="Polar residues" evidence="1">
    <location>
        <begin position="54"/>
        <end position="75"/>
    </location>
</feature>
<dbReference type="RefSeq" id="WP_157119111.1">
    <property type="nucleotide sequence ID" value="NZ_JAXOJX010000005.1"/>
</dbReference>
<dbReference type="EMBL" id="JAXOJX010000005">
    <property type="protein sequence ID" value="MDZ5456037.1"/>
    <property type="molecule type" value="Genomic_DNA"/>
</dbReference>
<gene>
    <name evidence="2" type="ORF">SM757_05580</name>
</gene>
<dbReference type="Proteomes" id="UP001293718">
    <property type="component" value="Unassembled WGS sequence"/>
</dbReference>